<dbReference type="Pfam" id="PF05605">
    <property type="entry name" value="zf-Di19"/>
    <property type="match status" value="1"/>
</dbReference>
<dbReference type="AlphaFoldDB" id="A0A8T0SM96"/>
<feature type="compositionally biased region" description="Polar residues" evidence="2">
    <location>
        <begin position="241"/>
        <end position="250"/>
    </location>
</feature>
<dbReference type="EMBL" id="CM029045">
    <property type="protein sequence ID" value="KAG2599710.1"/>
    <property type="molecule type" value="Genomic_DNA"/>
</dbReference>
<dbReference type="PANTHER" id="PTHR31875:SF4">
    <property type="entry name" value="PROTEIN DEHYDRATION-INDUCED 19 HOMOLOG 3"/>
    <property type="match status" value="1"/>
</dbReference>
<dbReference type="Pfam" id="PF14571">
    <property type="entry name" value="Di19_C"/>
    <property type="match status" value="1"/>
</dbReference>
<dbReference type="InterPro" id="IPR027935">
    <property type="entry name" value="Di19_C"/>
</dbReference>
<feature type="region of interest" description="Disordered" evidence="2">
    <location>
        <begin position="210"/>
        <end position="264"/>
    </location>
</feature>
<evidence type="ECO:0000313" key="5">
    <source>
        <dbReference type="EMBL" id="KAG2599710.1"/>
    </source>
</evidence>
<comment type="caution">
    <text evidence="5">The sequence shown here is derived from an EMBL/GenBank/DDBJ whole genome shotgun (WGS) entry which is preliminary data.</text>
</comment>
<feature type="compositionally biased region" description="Basic and acidic residues" evidence="2">
    <location>
        <begin position="251"/>
        <end position="262"/>
    </location>
</feature>
<sequence>MDSEHWISRLAAAKRYYAAQLGHIDGEDGTSCLSCSSLLPPPRAMRAIEVLIRGLRVGLGADMPGMGVEEVEMEMEDDGDVEMELELGDATWPEVACPYCYEDHDVASLCVHLEEDHPYEPHAAPCPICSQRITRDMLNHITMQHGYLFKNGHRSRRYIIPESHGISLLSRDLRGTHLQALLGGGHSHRSSSTATTNISSDPLLSSFGLSFSTSDAPEPSKSTASIPDGASARKETPAQPWESSIDSSLTSEEREQKRKQATDRATFVQGLVLSTLFGD</sequence>
<evidence type="ECO:0008006" key="7">
    <source>
        <dbReference type="Google" id="ProtNLM"/>
    </source>
</evidence>
<name>A0A8T0SM96_PANVG</name>
<feature type="domain" description="Di19 zinc-binding" evidence="3">
    <location>
        <begin position="94"/>
        <end position="146"/>
    </location>
</feature>
<feature type="domain" description="Di19 C-terminal" evidence="4">
    <location>
        <begin position="166"/>
        <end position="276"/>
    </location>
</feature>
<accession>A0A8T0SM96</accession>
<reference evidence="5 6" key="1">
    <citation type="submission" date="2020-05" db="EMBL/GenBank/DDBJ databases">
        <title>WGS assembly of Panicum virgatum.</title>
        <authorList>
            <person name="Lovell J.T."/>
            <person name="Jenkins J."/>
            <person name="Shu S."/>
            <person name="Juenger T.E."/>
            <person name="Schmutz J."/>
        </authorList>
    </citation>
    <scope>NUCLEOTIDE SEQUENCE [LARGE SCALE GENOMIC DNA]</scope>
    <source>
        <strain evidence="6">cv. AP13</strain>
    </source>
</reference>
<evidence type="ECO:0000259" key="4">
    <source>
        <dbReference type="Pfam" id="PF14571"/>
    </source>
</evidence>
<organism evidence="5 6">
    <name type="scientific">Panicum virgatum</name>
    <name type="common">Blackwell switchgrass</name>
    <dbReference type="NCBI Taxonomy" id="38727"/>
    <lineage>
        <taxon>Eukaryota</taxon>
        <taxon>Viridiplantae</taxon>
        <taxon>Streptophyta</taxon>
        <taxon>Embryophyta</taxon>
        <taxon>Tracheophyta</taxon>
        <taxon>Spermatophyta</taxon>
        <taxon>Magnoliopsida</taxon>
        <taxon>Liliopsida</taxon>
        <taxon>Poales</taxon>
        <taxon>Poaceae</taxon>
        <taxon>PACMAD clade</taxon>
        <taxon>Panicoideae</taxon>
        <taxon>Panicodae</taxon>
        <taxon>Paniceae</taxon>
        <taxon>Panicinae</taxon>
        <taxon>Panicum</taxon>
        <taxon>Panicum sect. Hiantes</taxon>
    </lineage>
</organism>
<proteinExistence type="inferred from homology"/>
<evidence type="ECO:0000259" key="3">
    <source>
        <dbReference type="Pfam" id="PF05605"/>
    </source>
</evidence>
<evidence type="ECO:0000256" key="1">
    <source>
        <dbReference type="ARBA" id="ARBA00007109"/>
    </source>
</evidence>
<dbReference type="Proteomes" id="UP000823388">
    <property type="component" value="Chromosome 5K"/>
</dbReference>
<dbReference type="PANTHER" id="PTHR31875">
    <property type="entry name" value="PROTEIN DEHYDRATION-INDUCED 19"/>
    <property type="match status" value="1"/>
</dbReference>
<gene>
    <name evidence="5" type="ORF">PVAP13_5KG436000</name>
</gene>
<dbReference type="InterPro" id="IPR008598">
    <property type="entry name" value="Di19_Zn-bd"/>
</dbReference>
<keyword evidence="6" id="KW-1185">Reference proteome</keyword>
<evidence type="ECO:0000256" key="2">
    <source>
        <dbReference type="SAM" id="MobiDB-lite"/>
    </source>
</evidence>
<evidence type="ECO:0000313" key="6">
    <source>
        <dbReference type="Proteomes" id="UP000823388"/>
    </source>
</evidence>
<protein>
    <recommendedName>
        <fullName evidence="7">Fiber protein Fb2</fullName>
    </recommendedName>
</protein>
<comment type="similarity">
    <text evidence="1">Belongs to the Di19 family.</text>
</comment>
<dbReference type="InterPro" id="IPR033347">
    <property type="entry name" value="Di19"/>
</dbReference>